<sequence length="412" mass="46366">MTDLFNKNSSLLEITEKYPETIPVFTSNGFGNMDNREQREKLGGSVTLGMSLMLKQIDYDSFEKFLIEAIEAKNDKTDLTLAGDDRGELQEDLNVVGLLPCPVRIPMLESFNSFIESYKKESDVRIKHELKAASMGLDWVENNIRGVEDASELPDLFISAGFDMFFDEKMIGRFKKQNAFKDTTGLETLNSSFDKIDLKDPAGHYSMISVVPAVFLINMKELGDRPLPESWKDILDPAFENRVSLPVGDFDLFNAILLNIHKIYGDDGIAALGRNLLESLHPSQMVKSDRKKENRPIVTIMPYFFTKMVKEGGSMKAVWPKDGSIISPIFMLAKREKLDILQPVIDFFASEEVGSVLAHSGMFPSTNPNIDNRLKPEDGFMWLGWDYIYNNDIGALISHCEAVFDSALVRGA</sequence>
<evidence type="ECO:0000313" key="4">
    <source>
        <dbReference type="Proteomes" id="UP001221217"/>
    </source>
</evidence>
<keyword evidence="1" id="KW-0732">Signal</keyword>
<comment type="caution">
    <text evidence="3">The sequence shown here is derived from an EMBL/GenBank/DDBJ whole genome shotgun (WGS) entry which is preliminary data.</text>
</comment>
<dbReference type="Pfam" id="PF13343">
    <property type="entry name" value="SBP_bac_6"/>
    <property type="match status" value="1"/>
</dbReference>
<dbReference type="PANTHER" id="PTHR30006:SF2">
    <property type="entry name" value="ABC TRANSPORTER SUBSTRATE-BINDING PROTEIN"/>
    <property type="match status" value="1"/>
</dbReference>
<dbReference type="InterPro" id="IPR038062">
    <property type="entry name" value="ScdA-like_N_sf"/>
</dbReference>
<dbReference type="GO" id="GO:0030976">
    <property type="term" value="F:thiamine pyrophosphate binding"/>
    <property type="evidence" value="ECO:0007669"/>
    <property type="project" value="TreeGrafter"/>
</dbReference>
<dbReference type="InterPro" id="IPR015077">
    <property type="entry name" value="DUF1858"/>
</dbReference>
<dbReference type="SUPFAM" id="SSF140683">
    <property type="entry name" value="SP0561-like"/>
    <property type="match status" value="1"/>
</dbReference>
<dbReference type="SUPFAM" id="SSF53850">
    <property type="entry name" value="Periplasmic binding protein-like II"/>
    <property type="match status" value="1"/>
</dbReference>
<evidence type="ECO:0000259" key="2">
    <source>
        <dbReference type="Pfam" id="PF08984"/>
    </source>
</evidence>
<gene>
    <name evidence="3" type="ORF">PQJ61_02105</name>
</gene>
<name>A0AAJ1IAE1_9SPIO</name>
<dbReference type="Pfam" id="PF08984">
    <property type="entry name" value="DUF1858"/>
    <property type="match status" value="1"/>
</dbReference>
<dbReference type="GO" id="GO:0015888">
    <property type="term" value="P:thiamine transport"/>
    <property type="evidence" value="ECO:0007669"/>
    <property type="project" value="TreeGrafter"/>
</dbReference>
<dbReference type="Gene3D" id="1.10.3910.10">
    <property type="entry name" value="SP0561-like"/>
    <property type="match status" value="1"/>
</dbReference>
<organism evidence="3 4">
    <name type="scientific">Candidatus Thalassospirochaeta sargassi</name>
    <dbReference type="NCBI Taxonomy" id="3119039"/>
    <lineage>
        <taxon>Bacteria</taxon>
        <taxon>Pseudomonadati</taxon>
        <taxon>Spirochaetota</taxon>
        <taxon>Spirochaetia</taxon>
        <taxon>Spirochaetales</taxon>
        <taxon>Spirochaetaceae</taxon>
        <taxon>Candidatus Thalassospirochaeta</taxon>
    </lineage>
</organism>
<feature type="domain" description="DUF1858" evidence="2">
    <location>
        <begin position="6"/>
        <end position="62"/>
    </location>
</feature>
<dbReference type="PANTHER" id="PTHR30006">
    <property type="entry name" value="THIAMINE-BINDING PERIPLASMIC PROTEIN-RELATED"/>
    <property type="match status" value="1"/>
</dbReference>
<dbReference type="Proteomes" id="UP001221217">
    <property type="component" value="Unassembled WGS sequence"/>
</dbReference>
<evidence type="ECO:0000313" key="3">
    <source>
        <dbReference type="EMBL" id="MDC7225539.1"/>
    </source>
</evidence>
<proteinExistence type="predicted"/>
<accession>A0AAJ1IAE1</accession>
<reference evidence="3 4" key="1">
    <citation type="submission" date="2022-12" db="EMBL/GenBank/DDBJ databases">
        <title>Metagenome assembled genome from gulf of manar.</title>
        <authorList>
            <person name="Kohli P."/>
            <person name="Pk S."/>
            <person name="Venkata Ramana C."/>
            <person name="Sasikala C."/>
        </authorList>
    </citation>
    <scope>NUCLEOTIDE SEQUENCE [LARGE SCALE GENOMIC DNA]</scope>
    <source>
        <strain evidence="3">JB008</strain>
    </source>
</reference>
<dbReference type="EMBL" id="JAQQAL010000007">
    <property type="protein sequence ID" value="MDC7225539.1"/>
    <property type="molecule type" value="Genomic_DNA"/>
</dbReference>
<dbReference type="GO" id="GO:0030288">
    <property type="term" value="C:outer membrane-bounded periplasmic space"/>
    <property type="evidence" value="ECO:0007669"/>
    <property type="project" value="TreeGrafter"/>
</dbReference>
<protein>
    <submittedName>
        <fullName evidence="3">ABC transporter substrate-binding protein</fullName>
    </submittedName>
</protein>
<dbReference type="GO" id="GO:0030975">
    <property type="term" value="F:thiamine binding"/>
    <property type="evidence" value="ECO:0007669"/>
    <property type="project" value="TreeGrafter"/>
</dbReference>
<evidence type="ECO:0000256" key="1">
    <source>
        <dbReference type="ARBA" id="ARBA00022729"/>
    </source>
</evidence>
<dbReference type="AlphaFoldDB" id="A0AAJ1IAE1"/>
<dbReference type="Gene3D" id="3.40.190.10">
    <property type="entry name" value="Periplasmic binding protein-like II"/>
    <property type="match status" value="1"/>
</dbReference>